<evidence type="ECO:0000256" key="2">
    <source>
        <dbReference type="ARBA" id="ARBA00023015"/>
    </source>
</evidence>
<dbReference type="GO" id="GO:0003677">
    <property type="term" value="F:DNA binding"/>
    <property type="evidence" value="ECO:0007669"/>
    <property type="project" value="UniProtKB-KW"/>
</dbReference>
<dbReference type="PANTHER" id="PTHR30419:SF2">
    <property type="entry name" value="LYSR FAMILY TRANSCRIPTIONAL REGULATOR"/>
    <property type="match status" value="1"/>
</dbReference>
<dbReference type="InterPro" id="IPR050950">
    <property type="entry name" value="HTH-type_LysR_regulators"/>
</dbReference>
<sequence>MRFDLIDLGLFRHIVEAGSITHGAARANLALAAASKRMRNLEVSLNIQLFERARQGITLTPAGRTLLAHAKTMLEQEDRLRGDLHAYSGELAGQVRLLANNHALAAFLPSALAAFQKQHPDLHVEVNERLADEVVEQVGDGTADLGLLPANTDTGGLETYPFRSDRLVLVVPTGHVLARRKGMGFGDALDQPFVGLDARNAFQQFLSDKALAQGKSVNLKIQVRSHDAVCRLVGGGAGVGVVPEAVAAPWVKVGQLKAIVLADAWALRELVICLRRLANLTPEARLLAEYLGGGSAADKPADAALEPGQQGLLI</sequence>
<organism evidence="6 7">
    <name type="scientific">Pigmentiphaga litoralis</name>
    <dbReference type="NCBI Taxonomy" id="516702"/>
    <lineage>
        <taxon>Bacteria</taxon>
        <taxon>Pseudomonadati</taxon>
        <taxon>Pseudomonadota</taxon>
        <taxon>Betaproteobacteria</taxon>
        <taxon>Burkholderiales</taxon>
        <taxon>Alcaligenaceae</taxon>
        <taxon>Pigmentiphaga</taxon>
    </lineage>
</organism>
<dbReference type="AlphaFoldDB" id="A0A7Y9IVE8"/>
<dbReference type="InterPro" id="IPR000847">
    <property type="entry name" value="LysR_HTH_N"/>
</dbReference>
<gene>
    <name evidence="6" type="ORF">FHW18_003053</name>
</gene>
<dbReference type="SUPFAM" id="SSF53850">
    <property type="entry name" value="Periplasmic binding protein-like II"/>
    <property type="match status" value="1"/>
</dbReference>
<dbReference type="InterPro" id="IPR036388">
    <property type="entry name" value="WH-like_DNA-bd_sf"/>
</dbReference>
<protein>
    <submittedName>
        <fullName evidence="6">DNA-binding transcriptional LysR family regulator</fullName>
    </submittedName>
</protein>
<comment type="similarity">
    <text evidence="1">Belongs to the LysR transcriptional regulatory family.</text>
</comment>
<reference evidence="6 7" key="1">
    <citation type="submission" date="2020-07" db="EMBL/GenBank/DDBJ databases">
        <title>Genomic Encyclopedia of Type Strains, Phase IV (KMG-V): Genome sequencing to study the core and pangenomes of soil and plant-associated prokaryotes.</title>
        <authorList>
            <person name="Whitman W."/>
        </authorList>
    </citation>
    <scope>NUCLEOTIDE SEQUENCE [LARGE SCALE GENOMIC DNA]</scope>
    <source>
        <strain evidence="6 7">SAS40</strain>
    </source>
</reference>
<evidence type="ECO:0000256" key="1">
    <source>
        <dbReference type="ARBA" id="ARBA00009437"/>
    </source>
</evidence>
<dbReference type="InterPro" id="IPR036390">
    <property type="entry name" value="WH_DNA-bd_sf"/>
</dbReference>
<keyword evidence="7" id="KW-1185">Reference proteome</keyword>
<accession>A0A7Y9IVE8</accession>
<dbReference type="Pfam" id="PF03466">
    <property type="entry name" value="LysR_substrate"/>
    <property type="match status" value="1"/>
</dbReference>
<dbReference type="Gene3D" id="3.40.190.290">
    <property type="match status" value="1"/>
</dbReference>
<dbReference type="Gene3D" id="1.10.10.10">
    <property type="entry name" value="Winged helix-like DNA-binding domain superfamily/Winged helix DNA-binding domain"/>
    <property type="match status" value="1"/>
</dbReference>
<dbReference type="GO" id="GO:0005829">
    <property type="term" value="C:cytosol"/>
    <property type="evidence" value="ECO:0007669"/>
    <property type="project" value="TreeGrafter"/>
</dbReference>
<dbReference type="Pfam" id="PF00126">
    <property type="entry name" value="HTH_1"/>
    <property type="match status" value="1"/>
</dbReference>
<dbReference type="EMBL" id="JACBYR010000001">
    <property type="protein sequence ID" value="NYE83782.1"/>
    <property type="molecule type" value="Genomic_DNA"/>
</dbReference>
<dbReference type="PROSITE" id="PS50931">
    <property type="entry name" value="HTH_LYSR"/>
    <property type="match status" value="1"/>
</dbReference>
<dbReference type="PANTHER" id="PTHR30419">
    <property type="entry name" value="HTH-TYPE TRANSCRIPTIONAL REGULATOR YBHD"/>
    <property type="match status" value="1"/>
</dbReference>
<evidence type="ECO:0000256" key="3">
    <source>
        <dbReference type="ARBA" id="ARBA00023125"/>
    </source>
</evidence>
<evidence type="ECO:0000313" key="6">
    <source>
        <dbReference type="EMBL" id="NYE83782.1"/>
    </source>
</evidence>
<evidence type="ECO:0000256" key="4">
    <source>
        <dbReference type="ARBA" id="ARBA00023163"/>
    </source>
</evidence>
<evidence type="ECO:0000313" key="7">
    <source>
        <dbReference type="Proteomes" id="UP000542125"/>
    </source>
</evidence>
<keyword evidence="3 6" id="KW-0238">DNA-binding</keyword>
<dbReference type="RefSeq" id="WP_179587555.1">
    <property type="nucleotide sequence ID" value="NZ_JACBYR010000001.1"/>
</dbReference>
<dbReference type="GO" id="GO:0003700">
    <property type="term" value="F:DNA-binding transcription factor activity"/>
    <property type="evidence" value="ECO:0007669"/>
    <property type="project" value="InterPro"/>
</dbReference>
<name>A0A7Y9IVE8_9BURK</name>
<dbReference type="SUPFAM" id="SSF46785">
    <property type="entry name" value="Winged helix' DNA-binding domain"/>
    <property type="match status" value="1"/>
</dbReference>
<evidence type="ECO:0000259" key="5">
    <source>
        <dbReference type="PROSITE" id="PS50931"/>
    </source>
</evidence>
<keyword evidence="2" id="KW-0805">Transcription regulation</keyword>
<proteinExistence type="inferred from homology"/>
<keyword evidence="4" id="KW-0804">Transcription</keyword>
<feature type="domain" description="HTH lysR-type" evidence="5">
    <location>
        <begin position="3"/>
        <end position="60"/>
    </location>
</feature>
<comment type="caution">
    <text evidence="6">The sequence shown here is derived from an EMBL/GenBank/DDBJ whole genome shotgun (WGS) entry which is preliminary data.</text>
</comment>
<dbReference type="InterPro" id="IPR005119">
    <property type="entry name" value="LysR_subst-bd"/>
</dbReference>
<dbReference type="Proteomes" id="UP000542125">
    <property type="component" value="Unassembled WGS sequence"/>
</dbReference>